<dbReference type="AlphaFoldDB" id="A0A7W7IPR6"/>
<comment type="caution">
    <text evidence="2">The sequence shown here is derived from an EMBL/GenBank/DDBJ whole genome shotgun (WGS) entry which is preliminary data.</text>
</comment>
<sequence length="255" mass="27800">MISHYRSLNDVREGGFHAAKAALGRFLANRISRSVVGVCNAAQAFAHAPNDKWVTLYNGIDLPHSNNNDCRRNDLVIGYLGRISPEKNPHRSLDILEAILRDDRGRNAKLRVAGGGTPDQLRVFAEDVKQRRLENSVEICGVTDQPIEFLRKCTVLLLPSHREGLPGAVLEALSVGTPVVANDLPGVQEIATAVEGVLTCPLSANNIEWAELVFDATKMARPNIAASFAQGPFLIHRHLQSVLALWEHSIASVAP</sequence>
<keyword evidence="2" id="KW-0808">Transferase</keyword>
<dbReference type="GO" id="GO:0016757">
    <property type="term" value="F:glycosyltransferase activity"/>
    <property type="evidence" value="ECO:0007669"/>
    <property type="project" value="InterPro"/>
</dbReference>
<dbReference type="Pfam" id="PF00534">
    <property type="entry name" value="Glycos_transf_1"/>
    <property type="match status" value="1"/>
</dbReference>
<dbReference type="PANTHER" id="PTHR12526">
    <property type="entry name" value="GLYCOSYLTRANSFERASE"/>
    <property type="match status" value="1"/>
</dbReference>
<dbReference type="SUPFAM" id="SSF53756">
    <property type="entry name" value="UDP-Glycosyltransferase/glycogen phosphorylase"/>
    <property type="match status" value="1"/>
</dbReference>
<dbReference type="Proteomes" id="UP000539957">
    <property type="component" value="Unassembled WGS sequence"/>
</dbReference>
<gene>
    <name evidence="2" type="ORF">HNP32_002013</name>
</gene>
<evidence type="ECO:0000313" key="3">
    <source>
        <dbReference type="Proteomes" id="UP000539957"/>
    </source>
</evidence>
<accession>A0A7W7IPR6</accession>
<protein>
    <submittedName>
        <fullName evidence="2">Glycosyltransferase involved in cell wall biosynthesis</fullName>
    </submittedName>
</protein>
<feature type="domain" description="Glycosyl transferase family 1" evidence="1">
    <location>
        <begin position="72"/>
        <end position="202"/>
    </location>
</feature>
<organism evidence="2 3">
    <name type="scientific">Brevundimonas bullata</name>
    <dbReference type="NCBI Taxonomy" id="13160"/>
    <lineage>
        <taxon>Bacteria</taxon>
        <taxon>Pseudomonadati</taxon>
        <taxon>Pseudomonadota</taxon>
        <taxon>Alphaproteobacteria</taxon>
        <taxon>Caulobacterales</taxon>
        <taxon>Caulobacteraceae</taxon>
        <taxon>Brevundimonas</taxon>
    </lineage>
</organism>
<keyword evidence="3" id="KW-1185">Reference proteome</keyword>
<reference evidence="2 3" key="1">
    <citation type="submission" date="2020-08" db="EMBL/GenBank/DDBJ databases">
        <title>Functional genomics of gut bacteria from endangered species of beetles.</title>
        <authorList>
            <person name="Carlos-Shanley C."/>
        </authorList>
    </citation>
    <scope>NUCLEOTIDE SEQUENCE [LARGE SCALE GENOMIC DNA]</scope>
    <source>
        <strain evidence="2 3">S00123</strain>
    </source>
</reference>
<proteinExistence type="predicted"/>
<name>A0A7W7IPR6_9CAUL</name>
<dbReference type="InterPro" id="IPR001296">
    <property type="entry name" value="Glyco_trans_1"/>
</dbReference>
<dbReference type="Gene3D" id="3.40.50.2000">
    <property type="entry name" value="Glycogen Phosphorylase B"/>
    <property type="match status" value="2"/>
</dbReference>
<evidence type="ECO:0000313" key="2">
    <source>
        <dbReference type="EMBL" id="MBB4798269.1"/>
    </source>
</evidence>
<evidence type="ECO:0000259" key="1">
    <source>
        <dbReference type="Pfam" id="PF00534"/>
    </source>
</evidence>
<dbReference type="EMBL" id="JACHKY010000003">
    <property type="protein sequence ID" value="MBB4798269.1"/>
    <property type="molecule type" value="Genomic_DNA"/>
</dbReference>